<evidence type="ECO:0000313" key="4">
    <source>
        <dbReference type="Proteomes" id="UP000070598"/>
    </source>
</evidence>
<dbReference type="EMBL" id="JYIK01000958">
    <property type="protein sequence ID" value="KWX08636.1"/>
    <property type="molecule type" value="Genomic_DNA"/>
</dbReference>
<organism evidence="2 5">
    <name type="scientific">Carbonactinospora thermoautotrophica</name>
    <dbReference type="NCBI Taxonomy" id="1469144"/>
    <lineage>
        <taxon>Bacteria</taxon>
        <taxon>Bacillati</taxon>
        <taxon>Actinomycetota</taxon>
        <taxon>Actinomycetes</taxon>
        <taxon>Kitasatosporales</taxon>
        <taxon>Carbonactinosporaceae</taxon>
        <taxon>Carbonactinospora</taxon>
    </lineage>
</organism>
<keyword evidence="1" id="KW-0732">Signal</keyword>
<sequence length="153" mass="15223">MSPRNTWGRRHQVTSLVTGGLLVLAACSGGSGSGTAACPAPRPASGDELARLPRGLDLTPVGTVTAVDVPQPGYLAVTVDAKGELPRLTAALSRALERAGYTIAGTEDGGVGADVFFTRGELTAGAAKLTPSECPGRATITVTLSGPGSSPAP</sequence>
<dbReference type="Proteomes" id="UP000070598">
    <property type="component" value="Unassembled WGS sequence"/>
</dbReference>
<dbReference type="Proteomes" id="UP000070659">
    <property type="component" value="Unassembled WGS sequence"/>
</dbReference>
<dbReference type="EMBL" id="JYIJ01000019">
    <property type="protein sequence ID" value="KWW97444.1"/>
    <property type="molecule type" value="Genomic_DNA"/>
</dbReference>
<protein>
    <recommendedName>
        <fullName evidence="6">LytR/CpsA/Psr regulator C-terminal domain-containing protein</fullName>
    </recommendedName>
</protein>
<gene>
    <name evidence="2" type="ORF">TH66_17465</name>
    <name evidence="3" type="ORF">TR74_14110</name>
</gene>
<dbReference type="AlphaFoldDB" id="A0A132MHY2"/>
<accession>A0A132MHY2</accession>
<evidence type="ECO:0000313" key="3">
    <source>
        <dbReference type="EMBL" id="KWX08636.1"/>
    </source>
</evidence>
<evidence type="ECO:0008006" key="6">
    <source>
        <dbReference type="Google" id="ProtNLM"/>
    </source>
</evidence>
<reference evidence="4" key="1">
    <citation type="submission" date="2015-02" db="EMBL/GenBank/DDBJ databases">
        <title>Physiological reanalysis, assessment of diazotrophy, and genome sequences of multiple isolates of Streptomyces thermoautotrophicus.</title>
        <authorList>
            <person name="MacKellar D.C."/>
            <person name="Lieber L."/>
            <person name="Norman J."/>
            <person name="Bolger A."/>
            <person name="Tobin C."/>
            <person name="Murray J.W."/>
            <person name="Friesen M."/>
            <person name="Prell J."/>
        </authorList>
    </citation>
    <scope>NUCLEOTIDE SEQUENCE [LARGE SCALE GENOMIC DNA]</scope>
    <source>
        <strain evidence="4">UBT1</strain>
    </source>
</reference>
<dbReference type="RefSeq" id="WP_067071104.1">
    <property type="nucleotide sequence ID" value="NZ_JYIJ01000019.1"/>
</dbReference>
<comment type="caution">
    <text evidence="2">The sequence shown here is derived from an EMBL/GenBank/DDBJ whole genome shotgun (WGS) entry which is preliminary data.</text>
</comment>
<proteinExistence type="predicted"/>
<feature type="signal peptide" evidence="1">
    <location>
        <begin position="1"/>
        <end position="36"/>
    </location>
</feature>
<name>A0A132MHY2_9ACTN</name>
<evidence type="ECO:0000256" key="1">
    <source>
        <dbReference type="SAM" id="SignalP"/>
    </source>
</evidence>
<dbReference type="PROSITE" id="PS51257">
    <property type="entry name" value="PROKAR_LIPOPROTEIN"/>
    <property type="match status" value="1"/>
</dbReference>
<dbReference type="PATRIC" id="fig|1469144.8.peg.33"/>
<reference evidence="2 5" key="2">
    <citation type="submission" date="2015-02" db="EMBL/GenBank/DDBJ databases">
        <title>Physiological reanalysis, assessment of diazotrophy, and genome sequences of multiple isolates of Streptomyces thermoautotrophicus.</title>
        <authorList>
            <person name="MacKellar D.C."/>
            <person name="Lieber L."/>
            <person name="Norman J."/>
            <person name="Bolger A."/>
            <person name="Tobin C."/>
            <person name="Murray J.W."/>
            <person name="Prell J."/>
        </authorList>
    </citation>
    <scope>NUCLEOTIDE SEQUENCE [LARGE SCALE GENOMIC DNA]</scope>
    <source>
        <strain evidence="2 5">UBT1</strain>
    </source>
</reference>
<feature type="chain" id="PRO_5010446994" description="LytR/CpsA/Psr regulator C-terminal domain-containing protein" evidence="1">
    <location>
        <begin position="37"/>
        <end position="153"/>
    </location>
</feature>
<evidence type="ECO:0000313" key="5">
    <source>
        <dbReference type="Proteomes" id="UP000070659"/>
    </source>
</evidence>
<evidence type="ECO:0000313" key="2">
    <source>
        <dbReference type="EMBL" id="KWW97444.1"/>
    </source>
</evidence>